<keyword evidence="2" id="KW-1185">Reference proteome</keyword>
<evidence type="ECO:0000313" key="1">
    <source>
        <dbReference type="EMBL" id="NDY43398.1"/>
    </source>
</evidence>
<proteinExistence type="predicted"/>
<protein>
    <submittedName>
        <fullName evidence="1">Uncharacterized protein</fullName>
    </submittedName>
</protein>
<dbReference type="RefSeq" id="WP_163299559.1">
    <property type="nucleotide sequence ID" value="NZ_JAAGRR010000163.1"/>
</dbReference>
<organism evidence="1 2">
    <name type="scientific">Dissulfurirhabdus thermomarina</name>
    <dbReference type="NCBI Taxonomy" id="1765737"/>
    <lineage>
        <taxon>Bacteria</taxon>
        <taxon>Deltaproteobacteria</taxon>
        <taxon>Dissulfurirhabdaceae</taxon>
        <taxon>Dissulfurirhabdus</taxon>
    </lineage>
</organism>
<accession>A0A6N9TQQ7</accession>
<gene>
    <name evidence="1" type="ORF">G3N55_11170</name>
</gene>
<sequence>MALEDLREAVGEVARQALPRPLGEPELEVQGPRGLVEVGEAEGDVEGPLLGAPVEGLEEGVVAAGREERGDEGLVEDGRGVFRGGDGALDGRTSLMGIGVFSPKKINEGGGMGKG</sequence>
<dbReference type="Proteomes" id="UP000469346">
    <property type="component" value="Unassembled WGS sequence"/>
</dbReference>
<dbReference type="AlphaFoldDB" id="A0A6N9TQQ7"/>
<name>A0A6N9TQQ7_DISTH</name>
<evidence type="ECO:0000313" key="2">
    <source>
        <dbReference type="Proteomes" id="UP000469346"/>
    </source>
</evidence>
<comment type="caution">
    <text evidence="1">The sequence shown here is derived from an EMBL/GenBank/DDBJ whole genome shotgun (WGS) entry which is preliminary data.</text>
</comment>
<dbReference type="EMBL" id="JAAGRR010000163">
    <property type="protein sequence ID" value="NDY43398.1"/>
    <property type="molecule type" value="Genomic_DNA"/>
</dbReference>
<reference evidence="1 2" key="1">
    <citation type="submission" date="2020-02" db="EMBL/GenBank/DDBJ databases">
        <title>Comparative genomics of sulfur disproportionating microorganisms.</title>
        <authorList>
            <person name="Ward L.M."/>
            <person name="Bertran E."/>
            <person name="Johnston D.T."/>
        </authorList>
    </citation>
    <scope>NUCLEOTIDE SEQUENCE [LARGE SCALE GENOMIC DNA]</scope>
    <source>
        <strain evidence="1 2">DSM 100025</strain>
    </source>
</reference>